<name>A0A5S5DWK9_9FLAO</name>
<evidence type="ECO:0000256" key="5">
    <source>
        <dbReference type="SAM" id="Phobius"/>
    </source>
</evidence>
<gene>
    <name evidence="6" type="ORF">C7447_102337</name>
</gene>
<dbReference type="PANTHER" id="PTHR24421:SF60">
    <property type="entry name" value="SENSOR HISTIDINE KINASE COMP"/>
    <property type="match status" value="1"/>
</dbReference>
<accession>A0A5S5DWK9</accession>
<evidence type="ECO:0000256" key="4">
    <source>
        <dbReference type="PROSITE-ProRule" id="PRU00339"/>
    </source>
</evidence>
<feature type="repeat" description="TPR" evidence="4">
    <location>
        <begin position="116"/>
        <end position="149"/>
    </location>
</feature>
<keyword evidence="5" id="KW-0472">Membrane</keyword>
<dbReference type="InterPro" id="IPR050482">
    <property type="entry name" value="Sensor_HK_TwoCompSys"/>
</dbReference>
<sequence>MKKIKLSFLFFYLLIVSIYSKKINAQQTKDSLSYYYNLQVNSKKSTDLILALNFYNRNKNFNLKKKDTFDAIQNLRFIASIQNKLGFVHESEATSVSALELINNIKSNKKTIKAKIGIYNHLGIINKELKNYDRALEFYNKVLEIEKSPVNINIALNNKANLNRVQNNFEDALIDFTQVYSNSLKLKDTVQIARALDNMGLTKSKLNIPSAEKDMLSALKMRVKKNNSYENFVSHIHLSEHYKDQQQQKKALLHANKALMISKLINSKSLQVTALSAIVNLNNNPKILEYKRLTDSISLAKQLNENKFASMKYDFSEERRKAEEAKRMLVESQLGKEKQKQLKFVYLAIGLFTLLTSVFSYFILKSKHKKEKLQQVYNTETRISKKVHDEVANDVYHVMTKLQGNVNVKEEVLDDLEGIYTKTRDISKENSTINVDDDFDELLKDLLLSYKSDDVNVMTRNISKVNWKKVSKEKKTTIYRVLQELMTNMKKYSEASIVLLAFNQTNNNIAIEYSDNGIGCDIKKHNGLQNVENRIQSVNGKITFDSQINNGFKVKITV</sequence>
<comment type="caution">
    <text evidence="6">The sequence shown here is derived from an EMBL/GenBank/DDBJ whole genome shotgun (WGS) entry which is preliminary data.</text>
</comment>
<dbReference type="Proteomes" id="UP000323136">
    <property type="component" value="Unassembled WGS sequence"/>
</dbReference>
<keyword evidence="7" id="KW-1185">Reference proteome</keyword>
<keyword evidence="2" id="KW-0418">Kinase</keyword>
<evidence type="ECO:0000313" key="7">
    <source>
        <dbReference type="Proteomes" id="UP000323136"/>
    </source>
</evidence>
<dbReference type="RefSeq" id="WP_148869809.1">
    <property type="nucleotide sequence ID" value="NZ_VNIA01000002.1"/>
</dbReference>
<dbReference type="SUPFAM" id="SSF55874">
    <property type="entry name" value="ATPase domain of HSP90 chaperone/DNA topoisomerase II/histidine kinase"/>
    <property type="match status" value="1"/>
</dbReference>
<organism evidence="6 7">
    <name type="scientific">Tenacibaculum adriaticum</name>
    <dbReference type="NCBI Taxonomy" id="413713"/>
    <lineage>
        <taxon>Bacteria</taxon>
        <taxon>Pseudomonadati</taxon>
        <taxon>Bacteroidota</taxon>
        <taxon>Flavobacteriia</taxon>
        <taxon>Flavobacteriales</taxon>
        <taxon>Flavobacteriaceae</taxon>
        <taxon>Tenacibaculum</taxon>
    </lineage>
</organism>
<reference evidence="6 7" key="1">
    <citation type="submission" date="2019-07" db="EMBL/GenBank/DDBJ databases">
        <title>Genomic Encyclopedia of Type Strains, Phase IV (KMG-IV): sequencing the most valuable type-strain genomes for metagenomic binning, comparative biology and taxonomic classification.</title>
        <authorList>
            <person name="Goeker M."/>
        </authorList>
    </citation>
    <scope>NUCLEOTIDE SEQUENCE [LARGE SCALE GENOMIC DNA]</scope>
    <source>
        <strain evidence="6 7">DSM 18961</strain>
    </source>
</reference>
<proteinExistence type="predicted"/>
<dbReference type="OrthoDB" id="943406at2"/>
<dbReference type="InterPro" id="IPR036890">
    <property type="entry name" value="HATPase_C_sf"/>
</dbReference>
<dbReference type="PROSITE" id="PS50005">
    <property type="entry name" value="TPR"/>
    <property type="match status" value="1"/>
</dbReference>
<evidence type="ECO:0000256" key="2">
    <source>
        <dbReference type="ARBA" id="ARBA00022777"/>
    </source>
</evidence>
<dbReference type="InterPro" id="IPR011990">
    <property type="entry name" value="TPR-like_helical_dom_sf"/>
</dbReference>
<feature type="transmembrane region" description="Helical" evidence="5">
    <location>
        <begin position="344"/>
        <end position="364"/>
    </location>
</feature>
<dbReference type="EMBL" id="VNIA01000002">
    <property type="protein sequence ID" value="TYP99019.1"/>
    <property type="molecule type" value="Genomic_DNA"/>
</dbReference>
<keyword evidence="1" id="KW-0808">Transferase</keyword>
<evidence type="ECO:0000256" key="1">
    <source>
        <dbReference type="ARBA" id="ARBA00022679"/>
    </source>
</evidence>
<dbReference type="GO" id="GO:0016301">
    <property type="term" value="F:kinase activity"/>
    <property type="evidence" value="ECO:0007669"/>
    <property type="project" value="UniProtKB-KW"/>
</dbReference>
<dbReference type="InterPro" id="IPR019734">
    <property type="entry name" value="TPR_rpt"/>
</dbReference>
<keyword evidence="4" id="KW-0802">TPR repeat</keyword>
<protein>
    <submittedName>
        <fullName evidence="6">Uncharacterized protein</fullName>
    </submittedName>
</protein>
<keyword evidence="3" id="KW-0902">Two-component regulatory system</keyword>
<dbReference type="Gene3D" id="1.25.40.10">
    <property type="entry name" value="Tetratricopeptide repeat domain"/>
    <property type="match status" value="2"/>
</dbReference>
<keyword evidence="5" id="KW-1133">Transmembrane helix</keyword>
<dbReference type="GO" id="GO:0000160">
    <property type="term" value="P:phosphorelay signal transduction system"/>
    <property type="evidence" value="ECO:0007669"/>
    <property type="project" value="UniProtKB-KW"/>
</dbReference>
<dbReference type="PANTHER" id="PTHR24421">
    <property type="entry name" value="NITRATE/NITRITE SENSOR PROTEIN NARX-RELATED"/>
    <property type="match status" value="1"/>
</dbReference>
<dbReference type="AlphaFoldDB" id="A0A5S5DWK9"/>
<dbReference type="Gene3D" id="3.30.565.10">
    <property type="entry name" value="Histidine kinase-like ATPase, C-terminal domain"/>
    <property type="match status" value="1"/>
</dbReference>
<keyword evidence="5" id="KW-0812">Transmembrane</keyword>
<evidence type="ECO:0000256" key="3">
    <source>
        <dbReference type="ARBA" id="ARBA00023012"/>
    </source>
</evidence>
<evidence type="ECO:0000313" key="6">
    <source>
        <dbReference type="EMBL" id="TYP99019.1"/>
    </source>
</evidence>
<dbReference type="SMART" id="SM00028">
    <property type="entry name" value="TPR"/>
    <property type="match status" value="2"/>
</dbReference>
<dbReference type="SUPFAM" id="SSF48452">
    <property type="entry name" value="TPR-like"/>
    <property type="match status" value="1"/>
</dbReference>